<gene>
    <name evidence="7" type="ORF">H4075_06260</name>
</gene>
<dbReference type="AlphaFoldDB" id="A0A7G5XJZ4"/>
<evidence type="ECO:0000256" key="4">
    <source>
        <dbReference type="ARBA" id="ARBA00022989"/>
    </source>
</evidence>
<evidence type="ECO:0000256" key="3">
    <source>
        <dbReference type="ARBA" id="ARBA00022692"/>
    </source>
</evidence>
<evidence type="ECO:0000256" key="1">
    <source>
        <dbReference type="ARBA" id="ARBA00004141"/>
    </source>
</evidence>
<comment type="subcellular location">
    <subcellularLocation>
        <location evidence="1">Membrane</location>
        <topology evidence="1">Multi-pass membrane protein</topology>
    </subcellularLocation>
</comment>
<evidence type="ECO:0000313" key="8">
    <source>
        <dbReference type="Proteomes" id="UP000515344"/>
    </source>
</evidence>
<dbReference type="RefSeq" id="WP_182805165.1">
    <property type="nucleotide sequence ID" value="NZ_CP060007.1"/>
</dbReference>
<dbReference type="KEGG" id="lacs:H4075_06260"/>
<feature type="transmembrane region" description="Helical" evidence="6">
    <location>
        <begin position="191"/>
        <end position="218"/>
    </location>
</feature>
<dbReference type="Proteomes" id="UP000515344">
    <property type="component" value="Chromosome"/>
</dbReference>
<evidence type="ECO:0000313" key="7">
    <source>
        <dbReference type="EMBL" id="QNA45797.1"/>
    </source>
</evidence>
<accession>A0A7G5XJZ4</accession>
<dbReference type="InterPro" id="IPR003544">
    <property type="entry name" value="Cyt_c_biogenesis_CcmB"/>
</dbReference>
<keyword evidence="4 6" id="KW-1133">Transmembrane helix</keyword>
<dbReference type="GO" id="GO:0017004">
    <property type="term" value="P:cytochrome complex assembly"/>
    <property type="evidence" value="ECO:0007669"/>
    <property type="project" value="InterPro"/>
</dbReference>
<feature type="transmembrane region" description="Helical" evidence="6">
    <location>
        <begin position="23"/>
        <end position="43"/>
    </location>
</feature>
<feature type="transmembrane region" description="Helical" evidence="6">
    <location>
        <begin position="157"/>
        <end position="179"/>
    </location>
</feature>
<evidence type="ECO:0000256" key="5">
    <source>
        <dbReference type="ARBA" id="ARBA00023136"/>
    </source>
</evidence>
<dbReference type="Pfam" id="PF03379">
    <property type="entry name" value="CcmB"/>
    <property type="match status" value="1"/>
</dbReference>
<feature type="transmembrane region" description="Helical" evidence="6">
    <location>
        <begin position="128"/>
        <end position="150"/>
    </location>
</feature>
<dbReference type="GO" id="GO:0016020">
    <property type="term" value="C:membrane"/>
    <property type="evidence" value="ECO:0007669"/>
    <property type="project" value="UniProtKB-SubCell"/>
</dbReference>
<name>A0A7G5XJZ4_9BACT</name>
<keyword evidence="5 6" id="KW-0472">Membrane</keyword>
<reference evidence="8" key="1">
    <citation type="submission" date="2020-08" db="EMBL/GenBank/DDBJ databases">
        <title>Lacibacter sp. S13-6-6 genome sequencing.</title>
        <authorList>
            <person name="Jin L."/>
        </authorList>
    </citation>
    <scope>NUCLEOTIDE SEQUENCE [LARGE SCALE GENOMIC DNA]</scope>
    <source>
        <strain evidence="8">S13-6-6</strain>
    </source>
</reference>
<protein>
    <submittedName>
        <fullName evidence="7">Heme exporter protein CcmB</fullName>
    </submittedName>
</protein>
<keyword evidence="3 6" id="KW-0812">Transmembrane</keyword>
<dbReference type="EMBL" id="CP060007">
    <property type="protein sequence ID" value="QNA45797.1"/>
    <property type="molecule type" value="Genomic_DNA"/>
</dbReference>
<dbReference type="GO" id="GO:0015232">
    <property type="term" value="F:heme transmembrane transporter activity"/>
    <property type="evidence" value="ECO:0007669"/>
    <property type="project" value="InterPro"/>
</dbReference>
<feature type="transmembrane region" description="Helical" evidence="6">
    <location>
        <begin position="92"/>
        <end position="116"/>
    </location>
</feature>
<evidence type="ECO:0000256" key="2">
    <source>
        <dbReference type="ARBA" id="ARBA00010544"/>
    </source>
</evidence>
<feature type="transmembrane region" description="Helical" evidence="6">
    <location>
        <begin position="55"/>
        <end position="72"/>
    </location>
</feature>
<sequence>MASSKKIIALFKKDLLLEIRQQYTFYGIVLYIACTVYVLFLAINEPDGSTWNALFWVNMLFISINAVAKSFLQESRGRMLYYYTLTSAQEFILAKLLYNILLMLVMSLLSLITFSFFLGGPFLHAGEFIGITILGGISMSLVFTLMAAIASRANQNAAIMVIMGFPVIIPQLLLLIRISKSAFGEIFKEGAVFQMVFLLGGLDVLVLALCMILFPFLWKD</sequence>
<organism evidence="7 8">
    <name type="scientific">Lacibacter sediminis</name>
    <dbReference type="NCBI Taxonomy" id="2760713"/>
    <lineage>
        <taxon>Bacteria</taxon>
        <taxon>Pseudomonadati</taxon>
        <taxon>Bacteroidota</taxon>
        <taxon>Chitinophagia</taxon>
        <taxon>Chitinophagales</taxon>
        <taxon>Chitinophagaceae</taxon>
        <taxon>Lacibacter</taxon>
    </lineage>
</organism>
<keyword evidence="8" id="KW-1185">Reference proteome</keyword>
<comment type="similarity">
    <text evidence="2">Belongs to the CcmB/CycW/HelB family.</text>
</comment>
<evidence type="ECO:0000256" key="6">
    <source>
        <dbReference type="SAM" id="Phobius"/>
    </source>
</evidence>
<proteinExistence type="inferred from homology"/>